<feature type="domain" description="Endonuclease/exonuclease/phosphatase" evidence="9">
    <location>
        <begin position="8"/>
        <end position="228"/>
    </location>
</feature>
<organism evidence="10 11">
    <name type="scientific">Actinomadura rudentiformis</name>
    <dbReference type="NCBI Taxonomy" id="359158"/>
    <lineage>
        <taxon>Bacteria</taxon>
        <taxon>Bacillati</taxon>
        <taxon>Actinomycetota</taxon>
        <taxon>Actinomycetes</taxon>
        <taxon>Streptosporangiales</taxon>
        <taxon>Thermomonosporaceae</taxon>
        <taxon>Actinomadura</taxon>
    </lineage>
</organism>
<comment type="cofactor">
    <cofactor evidence="2">
        <name>Mg(2+)</name>
        <dbReference type="ChEBI" id="CHEBI:18420"/>
    </cofactor>
</comment>
<proteinExistence type="predicted"/>
<dbReference type="GO" id="GO:0004527">
    <property type="term" value="F:exonuclease activity"/>
    <property type="evidence" value="ECO:0007669"/>
    <property type="project" value="UniProtKB-KW"/>
</dbReference>
<dbReference type="Gene3D" id="3.60.10.10">
    <property type="entry name" value="Endonuclease/exonuclease/phosphatase"/>
    <property type="match status" value="1"/>
</dbReference>
<gene>
    <name evidence="10" type="ORF">F8566_35935</name>
</gene>
<sequence>MTTTIRVVSYNIRSLRDDPAAVARVVRALKPDVLCLQEVPRFWFWWWQRRRLARACGLRIAAGRRACGLAVFTAPGVRRVGREFHLLARVPGIHRRALAVAVLEVGQGNEARRLIAASTHLDLYDEPRRAHTGELIAHLDRARRRYGAPVVVTGDINEQPGGDCWTMLCAGFQDGWAVAPMGEELTFSARDPQRRIDGVFAERGIEVVGCGVPADPAIAADYPLATDHRPVLAELRLPAAQPEGRAKPEVRT</sequence>
<dbReference type="Proteomes" id="UP000468735">
    <property type="component" value="Unassembled WGS sequence"/>
</dbReference>
<dbReference type="InterPro" id="IPR036691">
    <property type="entry name" value="Endo/exonu/phosph_ase_sf"/>
</dbReference>
<evidence type="ECO:0000256" key="7">
    <source>
        <dbReference type="ARBA" id="ARBA00022842"/>
    </source>
</evidence>
<evidence type="ECO:0000256" key="3">
    <source>
        <dbReference type="ARBA" id="ARBA00022722"/>
    </source>
</evidence>
<dbReference type="EMBL" id="WBMT01000020">
    <property type="protein sequence ID" value="KAB2342955.1"/>
    <property type="molecule type" value="Genomic_DNA"/>
</dbReference>
<comment type="cofactor">
    <cofactor evidence="1">
        <name>Mn(2+)</name>
        <dbReference type="ChEBI" id="CHEBI:29035"/>
    </cofactor>
</comment>
<dbReference type="GO" id="GO:0046872">
    <property type="term" value="F:metal ion binding"/>
    <property type="evidence" value="ECO:0007669"/>
    <property type="project" value="UniProtKB-KW"/>
</dbReference>
<evidence type="ECO:0000256" key="1">
    <source>
        <dbReference type="ARBA" id="ARBA00001936"/>
    </source>
</evidence>
<reference evidence="10 11" key="1">
    <citation type="submission" date="2019-09" db="EMBL/GenBank/DDBJ databases">
        <title>Actinomadura physcomitrii sp. nov., a novel actinomycete isolated from moss [Physcomitrium sphaericum (Ludw) Fuernr].</title>
        <authorList>
            <person name="Zhuang X."/>
            <person name="Liu C."/>
        </authorList>
    </citation>
    <scope>NUCLEOTIDE SEQUENCE [LARGE SCALE GENOMIC DNA]</scope>
    <source>
        <strain evidence="10 11">HMC1</strain>
    </source>
</reference>
<keyword evidence="10" id="KW-0255">Endonuclease</keyword>
<evidence type="ECO:0000256" key="2">
    <source>
        <dbReference type="ARBA" id="ARBA00001946"/>
    </source>
</evidence>
<dbReference type="InterPro" id="IPR051547">
    <property type="entry name" value="TDP2-like"/>
</dbReference>
<keyword evidence="11" id="KW-1185">Reference proteome</keyword>
<evidence type="ECO:0000256" key="4">
    <source>
        <dbReference type="ARBA" id="ARBA00022723"/>
    </source>
</evidence>
<dbReference type="GO" id="GO:0004519">
    <property type="term" value="F:endonuclease activity"/>
    <property type="evidence" value="ECO:0007669"/>
    <property type="project" value="UniProtKB-KW"/>
</dbReference>
<dbReference type="Pfam" id="PF03372">
    <property type="entry name" value="Exo_endo_phos"/>
    <property type="match status" value="1"/>
</dbReference>
<dbReference type="PANTHER" id="PTHR15822">
    <property type="entry name" value="TRAF AND TNF RECEPTOR-ASSOCIATED PROTEIN"/>
    <property type="match status" value="1"/>
</dbReference>
<keyword evidence="3" id="KW-0540">Nuclease</keyword>
<keyword evidence="8" id="KW-0234">DNA repair</keyword>
<name>A0A6H9YNE3_9ACTN</name>
<dbReference type="GO" id="GO:0006281">
    <property type="term" value="P:DNA repair"/>
    <property type="evidence" value="ECO:0007669"/>
    <property type="project" value="UniProtKB-KW"/>
</dbReference>
<keyword evidence="7" id="KW-0460">Magnesium</keyword>
<keyword evidence="4" id="KW-0479">Metal-binding</keyword>
<evidence type="ECO:0000259" key="9">
    <source>
        <dbReference type="Pfam" id="PF03372"/>
    </source>
</evidence>
<dbReference type="InterPro" id="IPR005135">
    <property type="entry name" value="Endo/exonuclease/phosphatase"/>
</dbReference>
<dbReference type="RefSeq" id="WP_151566338.1">
    <property type="nucleotide sequence ID" value="NZ_WBMT01000020.1"/>
</dbReference>
<keyword evidence="10" id="KW-0269">Exonuclease</keyword>
<dbReference type="AlphaFoldDB" id="A0A6H9YNE3"/>
<keyword evidence="6" id="KW-0378">Hydrolase</keyword>
<dbReference type="OrthoDB" id="3820230at2"/>
<protein>
    <submittedName>
        <fullName evidence="10">Endonuclease/exonuclease/phosphatase</fullName>
    </submittedName>
</protein>
<evidence type="ECO:0000256" key="6">
    <source>
        <dbReference type="ARBA" id="ARBA00022801"/>
    </source>
</evidence>
<evidence type="ECO:0000313" key="11">
    <source>
        <dbReference type="Proteomes" id="UP000468735"/>
    </source>
</evidence>
<dbReference type="PANTHER" id="PTHR15822:SF4">
    <property type="entry name" value="TYROSYL-DNA PHOSPHODIESTERASE 2"/>
    <property type="match status" value="1"/>
</dbReference>
<accession>A0A6H9YNE3</accession>
<evidence type="ECO:0000256" key="8">
    <source>
        <dbReference type="ARBA" id="ARBA00023204"/>
    </source>
</evidence>
<keyword evidence="5" id="KW-0227">DNA damage</keyword>
<dbReference type="SUPFAM" id="SSF56219">
    <property type="entry name" value="DNase I-like"/>
    <property type="match status" value="1"/>
</dbReference>
<evidence type="ECO:0000256" key="5">
    <source>
        <dbReference type="ARBA" id="ARBA00022763"/>
    </source>
</evidence>
<evidence type="ECO:0000313" key="10">
    <source>
        <dbReference type="EMBL" id="KAB2342955.1"/>
    </source>
</evidence>
<comment type="caution">
    <text evidence="10">The sequence shown here is derived from an EMBL/GenBank/DDBJ whole genome shotgun (WGS) entry which is preliminary data.</text>
</comment>